<comment type="similarity">
    <text evidence="1">Belongs to the glycosyltransferase 15 family.</text>
</comment>
<dbReference type="PIRSF" id="PIRSF018153">
    <property type="entry name" value="Glyco_trans_15"/>
    <property type="match status" value="1"/>
</dbReference>
<protein>
    <recommendedName>
        <fullName evidence="7">Glycosyltransferase family 15 protein</fullName>
    </recommendedName>
</protein>
<keyword evidence="2" id="KW-0808">Transferase</keyword>
<accession>A0A8H5H486</accession>
<dbReference type="PANTHER" id="PTHR31121">
    <property type="entry name" value="ALPHA-1,2 MANNOSYLTRANSFERASE KTR1"/>
    <property type="match status" value="1"/>
</dbReference>
<dbReference type="GO" id="GO:0005794">
    <property type="term" value="C:Golgi apparatus"/>
    <property type="evidence" value="ECO:0007669"/>
    <property type="project" value="TreeGrafter"/>
</dbReference>
<proteinExistence type="inferred from homology"/>
<dbReference type="GO" id="GO:0016020">
    <property type="term" value="C:membrane"/>
    <property type="evidence" value="ECO:0007669"/>
    <property type="project" value="InterPro"/>
</dbReference>
<dbReference type="SUPFAM" id="SSF53448">
    <property type="entry name" value="Nucleotide-diphospho-sugar transferases"/>
    <property type="match status" value="1"/>
</dbReference>
<feature type="chain" id="PRO_5034485111" description="Glycosyltransferase family 15 protein" evidence="4">
    <location>
        <begin position="24"/>
        <end position="401"/>
    </location>
</feature>
<comment type="caution">
    <text evidence="5">The sequence shown here is derived from an EMBL/GenBank/DDBJ whole genome shotgun (WGS) entry which is preliminary data.</text>
</comment>
<feature type="active site" description="Nucleophile" evidence="3">
    <location>
        <position position="299"/>
    </location>
</feature>
<reference evidence="5 6" key="1">
    <citation type="journal article" date="2020" name="ISME J.">
        <title>Uncovering the hidden diversity of litter-decomposition mechanisms in mushroom-forming fungi.</title>
        <authorList>
            <person name="Floudas D."/>
            <person name="Bentzer J."/>
            <person name="Ahren D."/>
            <person name="Johansson T."/>
            <person name="Persson P."/>
            <person name="Tunlid A."/>
        </authorList>
    </citation>
    <scope>NUCLEOTIDE SEQUENCE [LARGE SCALE GENOMIC DNA]</scope>
    <source>
        <strain evidence="5 6">CBS 661.87</strain>
    </source>
</reference>
<dbReference type="OrthoDB" id="439943at2759"/>
<keyword evidence="4" id="KW-0732">Signal</keyword>
<dbReference type="GO" id="GO:0000032">
    <property type="term" value="P:cell wall mannoprotein biosynthetic process"/>
    <property type="evidence" value="ECO:0007669"/>
    <property type="project" value="TreeGrafter"/>
</dbReference>
<evidence type="ECO:0000256" key="2">
    <source>
        <dbReference type="ARBA" id="ARBA00022679"/>
    </source>
</evidence>
<name>A0A8H5H486_9AGAR</name>
<evidence type="ECO:0008006" key="7">
    <source>
        <dbReference type="Google" id="ProtNLM"/>
    </source>
</evidence>
<evidence type="ECO:0000256" key="3">
    <source>
        <dbReference type="PIRSR" id="PIRSR018153-1"/>
    </source>
</evidence>
<keyword evidence="6" id="KW-1185">Reference proteome</keyword>
<organism evidence="5 6">
    <name type="scientific">Tricholomella constricta</name>
    <dbReference type="NCBI Taxonomy" id="117010"/>
    <lineage>
        <taxon>Eukaryota</taxon>
        <taxon>Fungi</taxon>
        <taxon>Dikarya</taxon>
        <taxon>Basidiomycota</taxon>
        <taxon>Agaricomycotina</taxon>
        <taxon>Agaricomycetes</taxon>
        <taxon>Agaricomycetidae</taxon>
        <taxon>Agaricales</taxon>
        <taxon>Tricholomatineae</taxon>
        <taxon>Lyophyllaceae</taxon>
        <taxon>Tricholomella</taxon>
    </lineage>
</organism>
<feature type="signal peptide" evidence="4">
    <location>
        <begin position="1"/>
        <end position="23"/>
    </location>
</feature>
<dbReference type="Proteomes" id="UP000565441">
    <property type="component" value="Unassembled WGS sequence"/>
</dbReference>
<dbReference type="EMBL" id="JAACJP010000028">
    <property type="protein sequence ID" value="KAF5376423.1"/>
    <property type="molecule type" value="Genomic_DNA"/>
</dbReference>
<evidence type="ECO:0000256" key="4">
    <source>
        <dbReference type="SAM" id="SignalP"/>
    </source>
</evidence>
<dbReference type="GO" id="GO:0000026">
    <property type="term" value="F:alpha-1,2-mannosyltransferase activity"/>
    <property type="evidence" value="ECO:0007669"/>
    <property type="project" value="TreeGrafter"/>
</dbReference>
<sequence>MQTWARYLLLVFGMLIILHSILRFSHEDYNRATSFSNLVKTGQKHEAPLVPDDYYFPKDSNANNSANASTSANANANGNANATLAVDRRANATFVILARNSDINGAVRSVRDIEDRFNRARGYPYVFLNEEPFSEEFQSRVRVLSGSKMEFGLIPREHWYQPEWIDEEKAKKERERMEQENIIYGGSVSYRNMCRFNSGFFFKHELMQKYRWYWRIEPEVHFHCDLSFDPFLFMEDNNKVYGWTITMYEFEKTIPTLWGHVRDFMGLHPEYVAEDNAMGFMSHDGGNKYNLCHFWSNFEIADMHLWRGPAYTAFFEYLDSKGGFYYERWGDAPVHSIAAAIFANKSQLHFFDEIGYEHNPYTHCPQKVETWEKGRCSCDMATSFDYNGYSCMKQWDNFIRG</sequence>
<dbReference type="Pfam" id="PF01793">
    <property type="entry name" value="Glyco_transf_15"/>
    <property type="match status" value="1"/>
</dbReference>
<dbReference type="InterPro" id="IPR029044">
    <property type="entry name" value="Nucleotide-diphossugar_trans"/>
</dbReference>
<evidence type="ECO:0000256" key="1">
    <source>
        <dbReference type="ARBA" id="ARBA00007677"/>
    </source>
</evidence>
<evidence type="ECO:0000313" key="5">
    <source>
        <dbReference type="EMBL" id="KAF5376423.1"/>
    </source>
</evidence>
<dbReference type="FunFam" id="3.90.550.10:FF:000051">
    <property type="entry name" value="Alpha-1,2-mannosyltransferase (Ktr4)"/>
    <property type="match status" value="1"/>
</dbReference>
<dbReference type="AlphaFoldDB" id="A0A8H5H486"/>
<evidence type="ECO:0000313" key="6">
    <source>
        <dbReference type="Proteomes" id="UP000565441"/>
    </source>
</evidence>
<dbReference type="Gene3D" id="3.90.550.10">
    <property type="entry name" value="Spore Coat Polysaccharide Biosynthesis Protein SpsA, Chain A"/>
    <property type="match status" value="1"/>
</dbReference>
<dbReference type="GO" id="GO:0006487">
    <property type="term" value="P:protein N-linked glycosylation"/>
    <property type="evidence" value="ECO:0007669"/>
    <property type="project" value="TreeGrafter"/>
</dbReference>
<gene>
    <name evidence="5" type="ORF">D9615_008636</name>
</gene>
<dbReference type="InterPro" id="IPR002685">
    <property type="entry name" value="Glyco_trans_15"/>
</dbReference>
<dbReference type="PANTHER" id="PTHR31121:SF6">
    <property type="entry name" value="ALPHA-1,2 MANNOSYLTRANSFERASE KTR1"/>
    <property type="match status" value="1"/>
</dbReference>